<protein>
    <submittedName>
        <fullName evidence="1">Uncharacterized protein</fullName>
    </submittedName>
</protein>
<reference evidence="1" key="1">
    <citation type="submission" date="2020-05" db="EMBL/GenBank/DDBJ databases">
        <title>Large-scale comparative analyses of tick genomes elucidate their genetic diversity and vector capacities.</title>
        <authorList>
            <person name="Jia N."/>
            <person name="Wang J."/>
            <person name="Shi W."/>
            <person name="Du L."/>
            <person name="Sun Y."/>
            <person name="Zhan W."/>
            <person name="Jiang J."/>
            <person name="Wang Q."/>
            <person name="Zhang B."/>
            <person name="Ji P."/>
            <person name="Sakyi L.B."/>
            <person name="Cui X."/>
            <person name="Yuan T."/>
            <person name="Jiang B."/>
            <person name="Yang W."/>
            <person name="Lam T.T.-Y."/>
            <person name="Chang Q."/>
            <person name="Ding S."/>
            <person name="Wang X."/>
            <person name="Zhu J."/>
            <person name="Ruan X."/>
            <person name="Zhao L."/>
            <person name="Wei J."/>
            <person name="Que T."/>
            <person name="Du C."/>
            <person name="Cheng J."/>
            <person name="Dai P."/>
            <person name="Han X."/>
            <person name="Huang E."/>
            <person name="Gao Y."/>
            <person name="Liu J."/>
            <person name="Shao H."/>
            <person name="Ye R."/>
            <person name="Li L."/>
            <person name="Wei W."/>
            <person name="Wang X."/>
            <person name="Wang C."/>
            <person name="Yang T."/>
            <person name="Huo Q."/>
            <person name="Li W."/>
            <person name="Guo W."/>
            <person name="Chen H."/>
            <person name="Zhou L."/>
            <person name="Ni X."/>
            <person name="Tian J."/>
            <person name="Zhou Y."/>
            <person name="Sheng Y."/>
            <person name="Liu T."/>
            <person name="Pan Y."/>
            <person name="Xia L."/>
            <person name="Li J."/>
            <person name="Zhao F."/>
            <person name="Cao W."/>
        </authorList>
    </citation>
    <scope>NUCLEOTIDE SEQUENCE</scope>
    <source>
        <strain evidence="1">Hyas-2018</strain>
    </source>
</reference>
<keyword evidence="2" id="KW-1185">Reference proteome</keyword>
<dbReference type="EMBL" id="CM023481">
    <property type="protein sequence ID" value="KAH6944596.1"/>
    <property type="molecule type" value="Genomic_DNA"/>
</dbReference>
<dbReference type="Proteomes" id="UP000821845">
    <property type="component" value="Chromosome 1"/>
</dbReference>
<organism evidence="1 2">
    <name type="scientific">Hyalomma asiaticum</name>
    <name type="common">Tick</name>
    <dbReference type="NCBI Taxonomy" id="266040"/>
    <lineage>
        <taxon>Eukaryota</taxon>
        <taxon>Metazoa</taxon>
        <taxon>Ecdysozoa</taxon>
        <taxon>Arthropoda</taxon>
        <taxon>Chelicerata</taxon>
        <taxon>Arachnida</taxon>
        <taxon>Acari</taxon>
        <taxon>Parasitiformes</taxon>
        <taxon>Ixodida</taxon>
        <taxon>Ixodoidea</taxon>
        <taxon>Ixodidae</taxon>
        <taxon>Hyalomminae</taxon>
        <taxon>Hyalomma</taxon>
    </lineage>
</organism>
<comment type="caution">
    <text evidence="1">The sequence shown here is derived from an EMBL/GenBank/DDBJ whole genome shotgun (WGS) entry which is preliminary data.</text>
</comment>
<sequence>MICSVLGLFCLVSFLSGVVNRRLAAAQRTCNSSVCVHFSDVINRSATARAPPCSEFYAHVCAEWDEDNMESPQELNFRSVVRRLYFSLAMESVPEKYQTNFQKAAAFYQSCLSVLLDGKSELTEISSTLKKIGVHWPERSASADLLVTAANLKQRLDLDSVLVFSMPDTSTLSIQPPSTVWLQDIKRQRYAVDFANNSLEQFNSLWRAFSFRPPNDTEVARLLETEDRFFHYIALAVPLSTNPSITTLTLLNLPLTCSEFSRARWNKMFREAYNALPEAVTSVQIKYRKAFDFACRLVRDLGEPAVQYYAEWLAVKALATYGDRSIAKYFWSDADAMPFGAQSTCFQSTMHLFGEVILLEESHRWHLRTSTLLSKSHLVAKSVRASLSELMSSNRNHPLMNVFLKYSLHDELYNDDRQRLLDSVYATVPDLTRRFFFNRMLLLNVSLNQDTVRSLGFSWEALEDMLRHDGGTVHIQLAALQHHVRMFLQLSYAAYFLLTEDMPPAYNYAALGMLVARQMFAFRRHTWLMAQTYQESMSMHAGEFEVDLEDYSEFSLALDAAQKAVFRTRQYQAQPWLRKSQEFFLVTCFQMCSGRNTYEAQRKLTFAFTGSKSFQAAFSCRSALEPDIASVLSQVKGELNGSEVDVSKDATSLN</sequence>
<evidence type="ECO:0000313" key="1">
    <source>
        <dbReference type="EMBL" id="KAH6944596.1"/>
    </source>
</evidence>
<name>A0ACB7TBT1_HYAAI</name>
<evidence type="ECO:0000313" key="2">
    <source>
        <dbReference type="Proteomes" id="UP000821845"/>
    </source>
</evidence>
<gene>
    <name evidence="1" type="ORF">HPB50_004206</name>
</gene>
<accession>A0ACB7TBT1</accession>
<proteinExistence type="predicted"/>